<evidence type="ECO:0000256" key="3">
    <source>
        <dbReference type="ARBA" id="ARBA00023141"/>
    </source>
</evidence>
<keyword evidence="3 6" id="KW-0057">Aromatic amino acid biosynthesis</keyword>
<comment type="subunit">
    <text evidence="6">Homodimer.</text>
</comment>
<dbReference type="HAMAP" id="MF_00214">
    <property type="entry name" value="AroD"/>
    <property type="match status" value="1"/>
</dbReference>
<dbReference type="GeneID" id="48423192"/>
<dbReference type="OrthoDB" id="9813659at2"/>
<keyword evidence="5 6" id="KW-0704">Schiff base</keyword>
<dbReference type="EMBL" id="JAKUYZ010000002">
    <property type="protein sequence ID" value="MCY7220715.1"/>
    <property type="molecule type" value="Genomic_DNA"/>
</dbReference>
<evidence type="ECO:0000313" key="10">
    <source>
        <dbReference type="Proteomes" id="UP000272213"/>
    </source>
</evidence>
<dbReference type="FunFam" id="3.20.20.70:FF:000047">
    <property type="entry name" value="3-dehydroquinate dehydratase"/>
    <property type="match status" value="1"/>
</dbReference>
<evidence type="ECO:0000256" key="6">
    <source>
        <dbReference type="HAMAP-Rule" id="MF_00214"/>
    </source>
</evidence>
<protein>
    <recommendedName>
        <fullName evidence="6">3-dehydroquinate dehydratase</fullName>
        <shortName evidence="6">3-dehydroquinase</shortName>
        <ecNumber evidence="6">4.2.1.10</ecNumber>
    </recommendedName>
    <alternativeName>
        <fullName evidence="6">Type I DHQase</fullName>
    </alternativeName>
    <alternativeName>
        <fullName evidence="6">Type I dehydroquinase</fullName>
        <shortName evidence="6">DHQ1</shortName>
    </alternativeName>
</protein>
<dbReference type="InterPro" id="IPR001381">
    <property type="entry name" value="DHquinase_I"/>
</dbReference>
<dbReference type="GO" id="GO:0003855">
    <property type="term" value="F:3-dehydroquinate dehydratase activity"/>
    <property type="evidence" value="ECO:0007669"/>
    <property type="project" value="UniProtKB-UniRule"/>
</dbReference>
<evidence type="ECO:0000313" key="8">
    <source>
        <dbReference type="EMBL" id="RSJ77108.1"/>
    </source>
</evidence>
<evidence type="ECO:0000256" key="5">
    <source>
        <dbReference type="ARBA" id="ARBA00023270"/>
    </source>
</evidence>
<dbReference type="GO" id="GO:0009073">
    <property type="term" value="P:aromatic amino acid family biosynthetic process"/>
    <property type="evidence" value="ECO:0007669"/>
    <property type="project" value="UniProtKB-KW"/>
</dbReference>
<evidence type="ECO:0000256" key="4">
    <source>
        <dbReference type="ARBA" id="ARBA00023239"/>
    </source>
</evidence>
<dbReference type="PANTHER" id="PTHR43699:SF1">
    <property type="entry name" value="3-DEHYDROQUINATE DEHYDRATASE"/>
    <property type="match status" value="1"/>
</dbReference>
<feature type="binding site" evidence="6">
    <location>
        <position position="62"/>
    </location>
    <ligand>
        <name>3-dehydroquinate</name>
        <dbReference type="ChEBI" id="CHEBI:32364"/>
    </ligand>
</feature>
<evidence type="ECO:0000313" key="9">
    <source>
        <dbReference type="EMBL" id="RSJ96100.1"/>
    </source>
</evidence>
<comment type="similarity">
    <text evidence="6">Belongs to the type-I 3-dehydroquinase family.</text>
</comment>
<sequence>MKLVVSIMPRSLEEAKAIDVSRYDDADIIEWRADFLPKESILNVAPAIFEKFAGRELLFTLRSRGEGGEIDLSDDEYVALIKEVANFYSPDYVDFEYYSHKDKFEEMLEFPNLVLSYHNFEETPENMMEILSELTSLAPKVVKVSVMAHNEQDVLDLMNYTRGFKILNPEQEYVTISMGKVGKISRLAADLTGSSWSFASVEQPSAPGQVSLANMKVVREILNEN</sequence>
<comment type="pathway">
    <text evidence="6">Metabolic intermediate biosynthesis; chorismate biosynthesis; chorismate from D-erythrose 4-phosphate and phosphoenolpyruvate: step 3/7.</text>
</comment>
<dbReference type="PANTHER" id="PTHR43699">
    <property type="entry name" value="3-DEHYDROQUINATE DEHYDRATASE"/>
    <property type="match status" value="1"/>
</dbReference>
<evidence type="ECO:0000256" key="2">
    <source>
        <dbReference type="ARBA" id="ARBA00022605"/>
    </source>
</evidence>
<feature type="active site" description="Proton donor/acceptor" evidence="6">
    <location>
        <position position="118"/>
    </location>
</feature>
<dbReference type="EMBL" id="RJPM01000002">
    <property type="protein sequence ID" value="RSJ77108.1"/>
    <property type="molecule type" value="Genomic_DNA"/>
</dbReference>
<dbReference type="Gene3D" id="3.20.20.70">
    <property type="entry name" value="Aldolase class I"/>
    <property type="match status" value="1"/>
</dbReference>
<dbReference type="Proteomes" id="UP000278843">
    <property type="component" value="Unassembled WGS sequence"/>
</dbReference>
<evidence type="ECO:0000313" key="7">
    <source>
        <dbReference type="EMBL" id="MCY7220715.1"/>
    </source>
</evidence>
<organism evidence="9 11">
    <name type="scientific">Streptococcus cristatus</name>
    <dbReference type="NCBI Taxonomy" id="45634"/>
    <lineage>
        <taxon>Bacteria</taxon>
        <taxon>Bacillati</taxon>
        <taxon>Bacillota</taxon>
        <taxon>Bacilli</taxon>
        <taxon>Lactobacillales</taxon>
        <taxon>Streptococcaceae</taxon>
        <taxon>Streptococcus</taxon>
    </lineage>
</organism>
<reference evidence="7" key="2">
    <citation type="journal article" date="2022" name="Med Res Arch">
        <title>Genomic identification of streptococcal strains and relation to clinical characteristics. A substudy to The Partial Oral Treatment of Endocarditis (POET) Trial.</title>
        <authorList>
            <person name="Christensen J."/>
            <person name="Jensen C."/>
            <person name="Dargis R."/>
            <person name="Nielsen X."/>
            <person name="Pries- Heje M."/>
            <person name="Wiingaard C."/>
            <person name="Ihlemann N."/>
            <person name="Gill S."/>
            <person name="Bruun N."/>
            <person name="Elming H."/>
            <person name="Povlsen J."/>
            <person name="Madsen T."/>
            <person name="Jensen K."/>
            <person name="Fuursted K."/>
            <person name="Ostergaard L."/>
            <person name="Christiansen U."/>
            <person name="Rosenvinge F."/>
            <person name="Helweg-Larsen J."/>
            <person name="Fosbol E."/>
            <person name="Kober L."/>
            <person name="Torp-Pedersen C."/>
            <person name="Tonder N."/>
            <person name="Moser C."/>
            <person name="Iversen K."/>
            <person name="Bundgaard H."/>
        </authorList>
    </citation>
    <scope>NUCLEOTIDE SEQUENCE</scope>
    <source>
        <strain evidence="7">K13014465</strain>
    </source>
</reference>
<dbReference type="UniPathway" id="UPA00053">
    <property type="reaction ID" value="UER00086"/>
</dbReference>
<comment type="function">
    <text evidence="6">Involved in the third step of the chorismate pathway, which leads to the biosynthesis of aromatic amino acids. Catalyzes the cis-dehydration of 3-dehydroquinate (DHQ) and introduces the first double bond of the aromatic ring to yield 3-dehydroshikimate.</text>
</comment>
<feature type="active site" description="Schiff-base intermediate with substrate" evidence="6">
    <location>
        <position position="143"/>
    </location>
</feature>
<feature type="binding site" evidence="6">
    <location>
        <position position="209"/>
    </location>
    <ligand>
        <name>3-dehydroquinate</name>
        <dbReference type="ChEBI" id="CHEBI:32364"/>
    </ligand>
</feature>
<dbReference type="AlphaFoldDB" id="A0A0F2CH34"/>
<keyword evidence="4 6" id="KW-0456">Lyase</keyword>
<dbReference type="GO" id="GO:0008652">
    <property type="term" value="P:amino acid biosynthetic process"/>
    <property type="evidence" value="ECO:0007669"/>
    <property type="project" value="UniProtKB-KW"/>
</dbReference>
<feature type="binding site" evidence="6">
    <location>
        <begin position="30"/>
        <end position="32"/>
    </location>
    <ligand>
        <name>3-dehydroquinate</name>
        <dbReference type="ChEBI" id="CHEBI:32364"/>
    </ligand>
</feature>
<dbReference type="NCBIfam" id="TIGR01093">
    <property type="entry name" value="aroD"/>
    <property type="match status" value="1"/>
</dbReference>
<proteinExistence type="inferred from homology"/>
<dbReference type="GO" id="GO:0046279">
    <property type="term" value="P:3,4-dihydroxybenzoate biosynthetic process"/>
    <property type="evidence" value="ECO:0007669"/>
    <property type="project" value="UniProtKB-ARBA"/>
</dbReference>
<dbReference type="InterPro" id="IPR050146">
    <property type="entry name" value="Type-I_3-dehydroquinase"/>
</dbReference>
<dbReference type="RefSeq" id="WP_005590561.1">
    <property type="nucleotide sequence ID" value="NZ_JAKUYZ010000002.1"/>
</dbReference>
<feature type="binding site" evidence="6">
    <location>
        <position position="186"/>
    </location>
    <ligand>
        <name>3-dehydroquinate</name>
        <dbReference type="ChEBI" id="CHEBI:32364"/>
    </ligand>
</feature>
<feature type="binding site" evidence="6">
    <location>
        <position position="6"/>
    </location>
    <ligand>
        <name>3-dehydroquinate</name>
        <dbReference type="ChEBI" id="CHEBI:32364"/>
    </ligand>
</feature>
<dbReference type="EC" id="4.2.1.10" evidence="6"/>
<dbReference type="Proteomes" id="UP000272213">
    <property type="component" value="Unassembled WGS sequence"/>
</dbReference>
<feature type="binding site" evidence="6">
    <location>
        <position position="205"/>
    </location>
    <ligand>
        <name>3-dehydroquinate</name>
        <dbReference type="ChEBI" id="CHEBI:32364"/>
    </ligand>
</feature>
<gene>
    <name evidence="6 9" type="primary">aroD</name>
    <name evidence="9" type="ORF">D8790_04140</name>
    <name evidence="8" type="ORF">D8798_04615</name>
    <name evidence="7" type="ORF">MK546_01215</name>
</gene>
<keyword evidence="2 6" id="KW-0028">Amino-acid biosynthesis</keyword>
<reference evidence="10 11" key="1">
    <citation type="submission" date="2018-11" db="EMBL/GenBank/DDBJ databases">
        <title>Species Designations Belie Phenotypic and Genotypic Heterogeneity in Oral Streptococci.</title>
        <authorList>
            <person name="Velsko I."/>
        </authorList>
    </citation>
    <scope>NUCLEOTIDE SEQUENCE [LARGE SCALE GENOMIC DNA]</scope>
    <source>
        <strain evidence="8 10">BCA6</strain>
        <strain evidence="9 11">BCC13</strain>
    </source>
</reference>
<accession>A0A0F2CH34</accession>
<dbReference type="EMBL" id="RJPU01000002">
    <property type="protein sequence ID" value="RSJ96100.1"/>
    <property type="molecule type" value="Genomic_DNA"/>
</dbReference>
<name>A0A0F2CH34_STRCR</name>
<dbReference type="SUPFAM" id="SSF51569">
    <property type="entry name" value="Aldolase"/>
    <property type="match status" value="1"/>
</dbReference>
<reference evidence="7" key="3">
    <citation type="submission" date="2022-02" db="EMBL/GenBank/DDBJ databases">
        <authorList>
            <person name="Christensen J.J.E."/>
            <person name="Jensen C.S."/>
            <person name="Nielsen X.C."/>
            <person name="Dargis R."/>
        </authorList>
    </citation>
    <scope>NUCLEOTIDE SEQUENCE</scope>
    <source>
        <strain evidence="7">K13014465</strain>
    </source>
</reference>
<dbReference type="CDD" id="cd00502">
    <property type="entry name" value="DHQase_I"/>
    <property type="match status" value="1"/>
</dbReference>
<evidence type="ECO:0000313" key="11">
    <source>
        <dbReference type="Proteomes" id="UP000278843"/>
    </source>
</evidence>
<dbReference type="Pfam" id="PF01487">
    <property type="entry name" value="DHquinase_I"/>
    <property type="match status" value="1"/>
</dbReference>
<comment type="caution">
    <text evidence="9">The sequence shown here is derived from an EMBL/GenBank/DDBJ whole genome shotgun (WGS) entry which is preliminary data.</text>
</comment>
<dbReference type="GO" id="GO:0009423">
    <property type="term" value="P:chorismate biosynthetic process"/>
    <property type="evidence" value="ECO:0007669"/>
    <property type="project" value="UniProtKB-UniRule"/>
</dbReference>
<evidence type="ECO:0000256" key="1">
    <source>
        <dbReference type="ARBA" id="ARBA00001864"/>
    </source>
</evidence>
<dbReference type="InterPro" id="IPR013785">
    <property type="entry name" value="Aldolase_TIM"/>
</dbReference>
<comment type="catalytic activity">
    <reaction evidence="1 6">
        <text>3-dehydroquinate = 3-dehydroshikimate + H2O</text>
        <dbReference type="Rhea" id="RHEA:21096"/>
        <dbReference type="ChEBI" id="CHEBI:15377"/>
        <dbReference type="ChEBI" id="CHEBI:16630"/>
        <dbReference type="ChEBI" id="CHEBI:32364"/>
        <dbReference type="EC" id="4.2.1.10"/>
    </reaction>
</comment>
<dbReference type="Proteomes" id="UP001208029">
    <property type="component" value="Unassembled WGS sequence"/>
</dbReference>